<reference evidence="3" key="1">
    <citation type="submission" date="2023-07" db="EMBL/GenBank/DDBJ databases">
        <title>30 novel species of actinomycetes from the DSMZ collection.</title>
        <authorList>
            <person name="Nouioui I."/>
        </authorList>
    </citation>
    <scope>NUCLEOTIDE SEQUENCE [LARGE SCALE GENOMIC DNA]</scope>
    <source>
        <strain evidence="3">DSM 41640</strain>
    </source>
</reference>
<name>A0ABU2V3D9_9ACTN</name>
<keyword evidence="1" id="KW-1133">Transmembrane helix</keyword>
<gene>
    <name evidence="2" type="ORF">RNB18_07025</name>
</gene>
<protein>
    <submittedName>
        <fullName evidence="2">Uncharacterized protein</fullName>
    </submittedName>
</protein>
<dbReference type="Proteomes" id="UP001183824">
    <property type="component" value="Unassembled WGS sequence"/>
</dbReference>
<evidence type="ECO:0000256" key="1">
    <source>
        <dbReference type="SAM" id="Phobius"/>
    </source>
</evidence>
<feature type="transmembrane region" description="Helical" evidence="1">
    <location>
        <begin position="53"/>
        <end position="74"/>
    </location>
</feature>
<sequence>MQWPRASRKVTHRLWTGAALAPLGRLAYSCFLLPTFPLLPLERAPTATARPRHAAVVAGALAGLSFAYGAYPVVIADTPR</sequence>
<dbReference type="RefSeq" id="WP_311713267.1">
    <property type="nucleotide sequence ID" value="NZ_JAVREZ010000002.1"/>
</dbReference>
<keyword evidence="1" id="KW-0812">Transmembrane</keyword>
<evidence type="ECO:0000313" key="2">
    <source>
        <dbReference type="EMBL" id="MDT0479924.1"/>
    </source>
</evidence>
<dbReference type="EMBL" id="JAVREZ010000002">
    <property type="protein sequence ID" value="MDT0479924.1"/>
    <property type="molecule type" value="Genomic_DNA"/>
</dbReference>
<keyword evidence="1" id="KW-0472">Membrane</keyword>
<accession>A0ABU2V3D9</accession>
<comment type="caution">
    <text evidence="2">The sequence shown here is derived from an EMBL/GenBank/DDBJ whole genome shotgun (WGS) entry which is preliminary data.</text>
</comment>
<evidence type="ECO:0000313" key="3">
    <source>
        <dbReference type="Proteomes" id="UP001183824"/>
    </source>
</evidence>
<organism evidence="2 3">
    <name type="scientific">Streptomyces doebereineriae</name>
    <dbReference type="NCBI Taxonomy" id="3075528"/>
    <lineage>
        <taxon>Bacteria</taxon>
        <taxon>Bacillati</taxon>
        <taxon>Actinomycetota</taxon>
        <taxon>Actinomycetes</taxon>
        <taxon>Kitasatosporales</taxon>
        <taxon>Streptomycetaceae</taxon>
        <taxon>Streptomyces</taxon>
    </lineage>
</organism>
<keyword evidence="3" id="KW-1185">Reference proteome</keyword>
<proteinExistence type="predicted"/>